<dbReference type="EMBL" id="SJPF01000003">
    <property type="protein sequence ID" value="TWT33309.1"/>
    <property type="molecule type" value="Genomic_DNA"/>
</dbReference>
<dbReference type="InterPro" id="IPR010227">
    <property type="entry name" value="NADH_Q_OxRdtase_chainM/4"/>
</dbReference>
<feature type="transmembrane region" description="Helical" evidence="9">
    <location>
        <begin position="6"/>
        <end position="25"/>
    </location>
</feature>
<comment type="similarity">
    <text evidence="2">Belongs to the complex I subunit 4 family.</text>
</comment>
<feature type="transmembrane region" description="Helical" evidence="9">
    <location>
        <begin position="32"/>
        <end position="54"/>
    </location>
</feature>
<feature type="transmembrane region" description="Helical" evidence="9">
    <location>
        <begin position="307"/>
        <end position="326"/>
    </location>
</feature>
<evidence type="ECO:0000256" key="5">
    <source>
        <dbReference type="ARBA" id="ARBA00022989"/>
    </source>
</evidence>
<keyword evidence="5 9" id="KW-1133">Transmembrane helix</keyword>
<evidence type="ECO:0000256" key="1">
    <source>
        <dbReference type="ARBA" id="ARBA00004127"/>
    </source>
</evidence>
<evidence type="ECO:0000313" key="13">
    <source>
        <dbReference type="Proteomes" id="UP000318878"/>
    </source>
</evidence>
<evidence type="ECO:0000256" key="9">
    <source>
        <dbReference type="SAM" id="Phobius"/>
    </source>
</evidence>
<dbReference type="Pfam" id="PF01059">
    <property type="entry name" value="Oxidored_q5_N"/>
    <property type="match status" value="1"/>
</dbReference>
<dbReference type="GO" id="GO:0048039">
    <property type="term" value="F:ubiquinone binding"/>
    <property type="evidence" value="ECO:0007669"/>
    <property type="project" value="TreeGrafter"/>
</dbReference>
<evidence type="ECO:0000256" key="6">
    <source>
        <dbReference type="ARBA" id="ARBA00023027"/>
    </source>
</evidence>
<dbReference type="GO" id="GO:0012505">
    <property type="term" value="C:endomembrane system"/>
    <property type="evidence" value="ECO:0007669"/>
    <property type="project" value="UniProtKB-SubCell"/>
</dbReference>
<feature type="domain" description="NADH:quinone oxidoreductase/Mrp antiporter transmembrane" evidence="10">
    <location>
        <begin position="138"/>
        <end position="197"/>
    </location>
</feature>
<evidence type="ECO:0000259" key="11">
    <source>
        <dbReference type="Pfam" id="PF01059"/>
    </source>
</evidence>
<dbReference type="NCBIfam" id="TIGR01972">
    <property type="entry name" value="NDH_I_M"/>
    <property type="match status" value="1"/>
</dbReference>
<feature type="transmembrane region" description="Helical" evidence="9">
    <location>
        <begin position="273"/>
        <end position="295"/>
    </location>
</feature>
<proteinExistence type="inferred from homology"/>
<keyword evidence="3 8" id="KW-0812">Transmembrane</keyword>
<dbReference type="GO" id="GO:0015990">
    <property type="term" value="P:electron transport coupled proton transport"/>
    <property type="evidence" value="ECO:0007669"/>
    <property type="project" value="TreeGrafter"/>
</dbReference>
<feature type="transmembrane region" description="Helical" evidence="9">
    <location>
        <begin position="523"/>
        <end position="543"/>
    </location>
</feature>
<evidence type="ECO:0000256" key="8">
    <source>
        <dbReference type="RuleBase" id="RU000320"/>
    </source>
</evidence>
<comment type="subcellular location">
    <subcellularLocation>
        <location evidence="1">Endomembrane system</location>
        <topology evidence="1">Multi-pass membrane protein</topology>
    </subcellularLocation>
    <subcellularLocation>
        <location evidence="8">Membrane</location>
        <topology evidence="8">Multi-pass membrane protein</topology>
    </subcellularLocation>
</comment>
<feature type="transmembrane region" description="Helical" evidence="9">
    <location>
        <begin position="366"/>
        <end position="387"/>
    </location>
</feature>
<dbReference type="GO" id="GO:0016020">
    <property type="term" value="C:membrane"/>
    <property type="evidence" value="ECO:0007669"/>
    <property type="project" value="UniProtKB-SubCell"/>
</dbReference>
<comment type="caution">
    <text evidence="12">The sequence shown here is derived from an EMBL/GenBank/DDBJ whole genome shotgun (WGS) entry which is preliminary data.</text>
</comment>
<dbReference type="Pfam" id="PF00361">
    <property type="entry name" value="Proton_antipo_M"/>
    <property type="match status" value="2"/>
</dbReference>
<protein>
    <submittedName>
        <fullName evidence="12">NADH-quinone oxidoreductase subunit M</fullName>
        <ecNumber evidence="12">1.6.5.11</ecNumber>
    </submittedName>
</protein>
<keyword evidence="4" id="KW-1278">Translocase</keyword>
<keyword evidence="13" id="KW-1185">Reference proteome</keyword>
<dbReference type="EC" id="1.6.5.11" evidence="12"/>
<accession>A0A5C5V5Y4</accession>
<feature type="domain" description="NADH:quinone oxidoreductase/Mrp antiporter transmembrane" evidence="10">
    <location>
        <begin position="261"/>
        <end position="489"/>
    </location>
</feature>
<feature type="domain" description="NADH:ubiquinone oxidoreductase chain 4 N-terminal" evidence="11">
    <location>
        <begin position="80"/>
        <end position="130"/>
    </location>
</feature>
<feature type="transmembrane region" description="Helical" evidence="9">
    <location>
        <begin position="121"/>
        <end position="139"/>
    </location>
</feature>
<dbReference type="InterPro" id="IPR001750">
    <property type="entry name" value="ND/Mrp_TM"/>
</dbReference>
<organism evidence="12 13">
    <name type="scientific">Blastopirellula retiformator</name>
    <dbReference type="NCBI Taxonomy" id="2527970"/>
    <lineage>
        <taxon>Bacteria</taxon>
        <taxon>Pseudomonadati</taxon>
        <taxon>Planctomycetota</taxon>
        <taxon>Planctomycetia</taxon>
        <taxon>Pirellulales</taxon>
        <taxon>Pirellulaceae</taxon>
        <taxon>Blastopirellula</taxon>
    </lineage>
</organism>
<dbReference type="InterPro" id="IPR003918">
    <property type="entry name" value="NADH_UbQ_OxRdtase"/>
</dbReference>
<dbReference type="PRINTS" id="PR01437">
    <property type="entry name" value="NUOXDRDTASE4"/>
</dbReference>
<feature type="transmembrane region" description="Helical" evidence="9">
    <location>
        <begin position="174"/>
        <end position="194"/>
    </location>
</feature>
<name>A0A5C5V5Y4_9BACT</name>
<feature type="transmembrane region" description="Helical" evidence="9">
    <location>
        <begin position="480"/>
        <end position="502"/>
    </location>
</feature>
<dbReference type="GO" id="GO:0008137">
    <property type="term" value="F:NADH dehydrogenase (ubiquinone) activity"/>
    <property type="evidence" value="ECO:0007669"/>
    <property type="project" value="InterPro"/>
</dbReference>
<feature type="transmembrane region" description="Helical" evidence="9">
    <location>
        <begin position="92"/>
        <end position="114"/>
    </location>
</feature>
<reference evidence="12 13" key="1">
    <citation type="submission" date="2019-02" db="EMBL/GenBank/DDBJ databases">
        <title>Deep-cultivation of Planctomycetes and their phenomic and genomic characterization uncovers novel biology.</title>
        <authorList>
            <person name="Wiegand S."/>
            <person name="Jogler M."/>
            <person name="Boedeker C."/>
            <person name="Pinto D."/>
            <person name="Vollmers J."/>
            <person name="Rivas-Marin E."/>
            <person name="Kohn T."/>
            <person name="Peeters S.H."/>
            <person name="Heuer A."/>
            <person name="Rast P."/>
            <person name="Oberbeckmann S."/>
            <person name="Bunk B."/>
            <person name="Jeske O."/>
            <person name="Meyerdierks A."/>
            <person name="Storesund J.E."/>
            <person name="Kallscheuer N."/>
            <person name="Luecker S."/>
            <person name="Lage O.M."/>
            <person name="Pohl T."/>
            <person name="Merkel B.J."/>
            <person name="Hornburger P."/>
            <person name="Mueller R.-W."/>
            <person name="Bruemmer F."/>
            <person name="Labrenz M."/>
            <person name="Spormann A.M."/>
            <person name="Op Den Camp H."/>
            <person name="Overmann J."/>
            <person name="Amann R."/>
            <person name="Jetten M.S.M."/>
            <person name="Mascher T."/>
            <person name="Medema M.H."/>
            <person name="Devos D.P."/>
            <person name="Kaster A.-K."/>
            <person name="Ovreas L."/>
            <person name="Rohde M."/>
            <person name="Galperin M.Y."/>
            <person name="Jogler C."/>
        </authorList>
    </citation>
    <scope>NUCLEOTIDE SEQUENCE [LARGE SCALE GENOMIC DNA]</scope>
    <source>
        <strain evidence="12 13">Enr8</strain>
    </source>
</reference>
<evidence type="ECO:0000256" key="3">
    <source>
        <dbReference type="ARBA" id="ARBA00022692"/>
    </source>
</evidence>
<feature type="transmembrane region" description="Helical" evidence="9">
    <location>
        <begin position="407"/>
        <end position="425"/>
    </location>
</feature>
<evidence type="ECO:0000256" key="2">
    <source>
        <dbReference type="ARBA" id="ARBA00009025"/>
    </source>
</evidence>
<dbReference type="RefSeq" id="WP_246120096.1">
    <property type="nucleotide sequence ID" value="NZ_SJPF01000003.1"/>
</dbReference>
<gene>
    <name evidence="12" type="primary">nuoM</name>
    <name evidence="12" type="ORF">Enr8_31350</name>
</gene>
<evidence type="ECO:0000259" key="10">
    <source>
        <dbReference type="Pfam" id="PF00361"/>
    </source>
</evidence>
<keyword evidence="7 9" id="KW-0472">Membrane</keyword>
<dbReference type="GO" id="GO:0042773">
    <property type="term" value="P:ATP synthesis coupled electron transport"/>
    <property type="evidence" value="ECO:0007669"/>
    <property type="project" value="InterPro"/>
</dbReference>
<dbReference type="PANTHER" id="PTHR43507:SF1">
    <property type="entry name" value="NADH-UBIQUINONE OXIDOREDUCTASE CHAIN 4"/>
    <property type="match status" value="1"/>
</dbReference>
<dbReference type="Proteomes" id="UP000318878">
    <property type="component" value="Unassembled WGS sequence"/>
</dbReference>
<dbReference type="PANTHER" id="PTHR43507">
    <property type="entry name" value="NADH-UBIQUINONE OXIDOREDUCTASE CHAIN 4"/>
    <property type="match status" value="1"/>
</dbReference>
<sequence>MDLVTFSMSALIFFPLAAAALIAFIPGDRKNVIRYATLLATMVLLGGVLLGMTFGGNETIAFDIQQAGMQNVVSLPWIPTFNIDYFLGFDGISFPLVVLTALISALAMGASWTIDKHVKGYCVLYLVLLGGMMGVFISLDFFLFYIFWEVMLLPMYFLIGVWGGPRKEYAAIKFFLYTLFGSVLMLVAILMIFFNSDLRQLTPQQLVDSRVRLAGVEQIGSPVEHLAAATKYQELIAAQETPVHTFNILALQQMGQHTELFDREAFFGQSLQWWAFVLLFIGFAIKLPSAPFHTWLPDAHVEAPTPISMILAGVLLKMGGYGIIRICYPICPDAGYDLAWVVCSIGVLSMIYGAFAALAQSDFKRMVAYSSVSHMGYVVLGLGVWSATVVGDPVSWNMGVKGALFQMIGHGISSAGMFFMVGVIYDRVHHRDLNQFGGLFGKMPVYTSMAIILFFAGLGLPGLCGFIGEAFVVLSVWKFSALLAVAGAFVVILTAGYILWAVQRVYLGPEYKGKHEEALTEINLREMAIAVPLCVLAILFGVLPNTVFRYMDATVDAQVQDLATWTKETKIPRLQQERAEQEKTAAAVAPRLDQQAADVVAAKGEI</sequence>
<keyword evidence="6" id="KW-0520">NAD</keyword>
<evidence type="ECO:0000256" key="4">
    <source>
        <dbReference type="ARBA" id="ARBA00022967"/>
    </source>
</evidence>
<keyword evidence="12" id="KW-0560">Oxidoreductase</keyword>
<feature type="transmembrane region" description="Helical" evidence="9">
    <location>
        <begin position="445"/>
        <end position="468"/>
    </location>
</feature>
<dbReference type="InterPro" id="IPR000260">
    <property type="entry name" value="NADH4_N"/>
</dbReference>
<evidence type="ECO:0000256" key="7">
    <source>
        <dbReference type="ARBA" id="ARBA00023136"/>
    </source>
</evidence>
<feature type="transmembrane region" description="Helical" evidence="9">
    <location>
        <begin position="338"/>
        <end position="359"/>
    </location>
</feature>
<dbReference type="GO" id="GO:0003954">
    <property type="term" value="F:NADH dehydrogenase activity"/>
    <property type="evidence" value="ECO:0007669"/>
    <property type="project" value="TreeGrafter"/>
</dbReference>
<evidence type="ECO:0000313" key="12">
    <source>
        <dbReference type="EMBL" id="TWT33309.1"/>
    </source>
</evidence>
<dbReference type="AlphaFoldDB" id="A0A5C5V5Y4"/>